<evidence type="ECO:0000256" key="3">
    <source>
        <dbReference type="PIRSR" id="PIRSR603782-1"/>
    </source>
</evidence>
<evidence type="ECO:0000256" key="1">
    <source>
        <dbReference type="ARBA" id="ARBA00010996"/>
    </source>
</evidence>
<sequence length="312" mass="33493">MTLGAGCGGDKAVVRPARGVVKPFAGGNVDGGLRRVYDSAQGFSSACALSHDPTRTRAIAAIPRRAARLRRRGRGRRRAHRSGARPLGLRRLRRLPGAGLRGGRRLFLKEYPSMSSRTAFLAGTLAFTVGAGVLAFSLIHFSKPGGEVATQASSVGGPFRLVDQNGATVTEKDVAGKPYLVFFGFTHCPDVCPTALADITQVFEALGPDAEKAEALFVTVDPGRDTPEALKSYLDSFSPRIRGLTGAQEQVDATVKVFRAYAKKVPLEGGDYTMDHTALVYLMDRNGAFVAPFNLKREPQQSADELRRYLGA</sequence>
<feature type="domain" description="Thioredoxin" evidence="6">
    <location>
        <begin position="150"/>
        <end position="312"/>
    </location>
</feature>
<comment type="caution">
    <text evidence="7">The sequence shown here is derived from an EMBL/GenBank/DDBJ whole genome shotgun (WGS) entry which is preliminary data.</text>
</comment>
<dbReference type="InterPro" id="IPR013766">
    <property type="entry name" value="Thioredoxin_domain"/>
</dbReference>
<dbReference type="PANTHER" id="PTHR12151:SF25">
    <property type="entry name" value="LINALOOL DEHYDRATASE_ISOMERASE DOMAIN-CONTAINING PROTEIN"/>
    <property type="match status" value="1"/>
</dbReference>
<dbReference type="Pfam" id="PF02630">
    <property type="entry name" value="SCO1-SenC"/>
    <property type="match status" value="1"/>
</dbReference>
<dbReference type="PANTHER" id="PTHR12151">
    <property type="entry name" value="ELECTRON TRANSPORT PROTIN SCO1/SENC FAMILY MEMBER"/>
    <property type="match status" value="1"/>
</dbReference>
<comment type="similarity">
    <text evidence="1">Belongs to the SCO1/2 family.</text>
</comment>
<proteinExistence type="inferred from homology"/>
<reference evidence="7" key="1">
    <citation type="journal article" date="2014" name="Int. J. Syst. Evol. Microbiol.">
        <title>Complete genome sequence of Corynebacterium casei LMG S-19264T (=DSM 44701T), isolated from a smear-ripened cheese.</title>
        <authorList>
            <consortium name="US DOE Joint Genome Institute (JGI-PGF)"/>
            <person name="Walter F."/>
            <person name="Albersmeier A."/>
            <person name="Kalinowski J."/>
            <person name="Ruckert C."/>
        </authorList>
    </citation>
    <scope>NUCLEOTIDE SEQUENCE</scope>
    <source>
        <strain evidence="7">VKM B-2748</strain>
    </source>
</reference>
<feature type="binding site" evidence="3">
    <location>
        <position position="276"/>
    </location>
    <ligand>
        <name>Cu cation</name>
        <dbReference type="ChEBI" id="CHEBI:23378"/>
    </ligand>
</feature>
<keyword evidence="5" id="KW-0812">Transmembrane</keyword>
<keyword evidence="4" id="KW-1015">Disulfide bond</keyword>
<keyword evidence="3" id="KW-0479">Metal-binding</keyword>
<dbReference type="AlphaFoldDB" id="A0A9W6JPN6"/>
<accession>A0A9W6JPN6</accession>
<protein>
    <recommendedName>
        <fullName evidence="6">Thioredoxin domain-containing protein</fullName>
    </recommendedName>
</protein>
<dbReference type="InterPro" id="IPR003782">
    <property type="entry name" value="SCO1/SenC"/>
</dbReference>
<evidence type="ECO:0000256" key="4">
    <source>
        <dbReference type="PIRSR" id="PIRSR603782-2"/>
    </source>
</evidence>
<gene>
    <name evidence="7" type="ORF">GCM10008174_18590</name>
</gene>
<keyword evidence="2 3" id="KW-0186">Copper</keyword>
<evidence type="ECO:0000313" key="7">
    <source>
        <dbReference type="EMBL" id="GLK80118.1"/>
    </source>
</evidence>
<feature type="binding site" evidence="3">
    <location>
        <position position="192"/>
    </location>
    <ligand>
        <name>Cu cation</name>
        <dbReference type="ChEBI" id="CHEBI:23378"/>
    </ligand>
</feature>
<name>A0A9W6JPN6_9HYPH</name>
<dbReference type="Proteomes" id="UP001143309">
    <property type="component" value="Unassembled WGS sequence"/>
</dbReference>
<dbReference type="FunFam" id="3.40.30.10:FF:000013">
    <property type="entry name" value="Blast:Protein SCO1 homolog, mitochondrial"/>
    <property type="match status" value="1"/>
</dbReference>
<dbReference type="SUPFAM" id="SSF52833">
    <property type="entry name" value="Thioredoxin-like"/>
    <property type="match status" value="1"/>
</dbReference>
<dbReference type="CDD" id="cd02968">
    <property type="entry name" value="SCO"/>
    <property type="match status" value="1"/>
</dbReference>
<evidence type="ECO:0000256" key="2">
    <source>
        <dbReference type="ARBA" id="ARBA00023008"/>
    </source>
</evidence>
<feature type="transmembrane region" description="Helical" evidence="5">
    <location>
        <begin position="119"/>
        <end position="141"/>
    </location>
</feature>
<dbReference type="InterPro" id="IPR036249">
    <property type="entry name" value="Thioredoxin-like_sf"/>
</dbReference>
<evidence type="ECO:0000256" key="5">
    <source>
        <dbReference type="SAM" id="Phobius"/>
    </source>
</evidence>
<keyword evidence="5" id="KW-1133">Transmembrane helix</keyword>
<organism evidence="7 8">
    <name type="scientific">Methylopila turkensis</name>
    <dbReference type="NCBI Taxonomy" id="1437816"/>
    <lineage>
        <taxon>Bacteria</taxon>
        <taxon>Pseudomonadati</taxon>
        <taxon>Pseudomonadota</taxon>
        <taxon>Alphaproteobacteria</taxon>
        <taxon>Hyphomicrobiales</taxon>
        <taxon>Methylopilaceae</taxon>
        <taxon>Methylopila</taxon>
    </lineage>
</organism>
<keyword evidence="8" id="KW-1185">Reference proteome</keyword>
<dbReference type="GO" id="GO:0046872">
    <property type="term" value="F:metal ion binding"/>
    <property type="evidence" value="ECO:0007669"/>
    <property type="project" value="UniProtKB-KW"/>
</dbReference>
<reference evidence="7" key="2">
    <citation type="submission" date="2023-01" db="EMBL/GenBank/DDBJ databases">
        <authorList>
            <person name="Sun Q."/>
            <person name="Evtushenko L."/>
        </authorList>
    </citation>
    <scope>NUCLEOTIDE SEQUENCE</scope>
    <source>
        <strain evidence="7">VKM B-2748</strain>
    </source>
</reference>
<feature type="binding site" evidence="3">
    <location>
        <position position="188"/>
    </location>
    <ligand>
        <name>Cu cation</name>
        <dbReference type="ChEBI" id="CHEBI:23378"/>
    </ligand>
</feature>
<evidence type="ECO:0000259" key="6">
    <source>
        <dbReference type="PROSITE" id="PS51352"/>
    </source>
</evidence>
<dbReference type="PROSITE" id="PS51352">
    <property type="entry name" value="THIOREDOXIN_2"/>
    <property type="match status" value="1"/>
</dbReference>
<feature type="disulfide bond" description="Redox-active" evidence="4">
    <location>
        <begin position="188"/>
        <end position="192"/>
    </location>
</feature>
<evidence type="ECO:0000313" key="8">
    <source>
        <dbReference type="Proteomes" id="UP001143309"/>
    </source>
</evidence>
<dbReference type="EMBL" id="BSFL01000002">
    <property type="protein sequence ID" value="GLK80118.1"/>
    <property type="molecule type" value="Genomic_DNA"/>
</dbReference>
<dbReference type="Gene3D" id="3.40.30.10">
    <property type="entry name" value="Glutaredoxin"/>
    <property type="match status" value="1"/>
</dbReference>
<keyword evidence="5" id="KW-0472">Membrane</keyword>